<dbReference type="OrthoDB" id="7555434at2759"/>
<gene>
    <name evidence="3" type="ORF">G5I_09369</name>
</gene>
<evidence type="ECO:0000256" key="2">
    <source>
        <dbReference type="SAM" id="SignalP"/>
    </source>
</evidence>
<proteinExistence type="predicted"/>
<feature type="region of interest" description="Disordered" evidence="1">
    <location>
        <begin position="254"/>
        <end position="293"/>
    </location>
</feature>
<reference evidence="3" key="1">
    <citation type="submission" date="2011-02" db="EMBL/GenBank/DDBJ databases">
        <title>The genome of the leaf-cutting ant Acromyrmex echinatior suggests key adaptations to social evolution and fungus farming.</title>
        <authorList>
            <person name="Nygaard S."/>
            <person name="Zhang G."/>
        </authorList>
    </citation>
    <scope>NUCLEOTIDE SEQUENCE</scope>
</reference>
<evidence type="ECO:0000256" key="1">
    <source>
        <dbReference type="SAM" id="MobiDB-lite"/>
    </source>
</evidence>
<feature type="compositionally biased region" description="Basic and acidic residues" evidence="1">
    <location>
        <begin position="163"/>
        <end position="181"/>
    </location>
</feature>
<accession>F4WU15</accession>
<feature type="region of interest" description="Disordered" evidence="1">
    <location>
        <begin position="146"/>
        <end position="200"/>
    </location>
</feature>
<feature type="compositionally biased region" description="Polar residues" evidence="1">
    <location>
        <begin position="284"/>
        <end position="293"/>
    </location>
</feature>
<dbReference type="EMBL" id="GL888345">
    <property type="protein sequence ID" value="EGI62372.1"/>
    <property type="molecule type" value="Genomic_DNA"/>
</dbReference>
<sequence>MFPYRELFLAVTISLASVVFADVIVQPGYEHSGKNPYSQPALHRINSQTEQYHTKQLPNQEFQYLQNARTVHPYYESKDSSNLVGYPYHPFQHYSPYHHFSPRNHPHYARIGSHGYSRPSVFVGYRQPSIGHWGSPYHHHRYRRSLDSDSTNTESSESANVAHDNDVASKSPLTDDKHPKATDSLLPEQEPTDTNDKHVENRQIAIEPVIGPPRLIGIYPQNIQSPEKYIRENTMQGVMQFYYNPNLNLDENTQENEQDCEDSRLVNNKPSRMRFEQFPKESSNDNYNSKAASPRTTDYLTKFLDNMKSQWNQYYVSPVTQPPTPEMYAILQQKYNTLLQIFKQYFDIQTRQSNPIPFYYQTFSSTDARTKNKGDTSWIPDIIDITRYVEQDKSESYIPLVSDFDQGKSNGSYELLVKCSTTFGKITTRRISRYIRNRKRPRRLLAKSPIKVRYTVMHRLCKSEHESWITWRLDSGIYHTRRVDDPGSVILDITWSIFWRMNTEIPIRNAHCNLHRLARATNNWRTRIDEAHNTATSMASKSRRSAGRHANNCFLDSNHTIHHVLQVNDLVRDNNRLTISPKTIHCTN</sequence>
<dbReference type="InParanoid" id="F4WU15"/>
<dbReference type="AlphaFoldDB" id="F4WU15"/>
<keyword evidence="2" id="KW-0732">Signal</keyword>
<feature type="compositionally biased region" description="Low complexity" evidence="1">
    <location>
        <begin position="148"/>
        <end position="158"/>
    </location>
</feature>
<name>F4WU15_ACREC</name>
<dbReference type="Proteomes" id="UP000007755">
    <property type="component" value="Unassembled WGS sequence"/>
</dbReference>
<feature type="chain" id="PRO_5003318915" evidence="2">
    <location>
        <begin position="22"/>
        <end position="588"/>
    </location>
</feature>
<organism evidence="4">
    <name type="scientific">Acromyrmex echinatior</name>
    <name type="common">Panamanian leafcutter ant</name>
    <name type="synonym">Acromyrmex octospinosus echinatior</name>
    <dbReference type="NCBI Taxonomy" id="103372"/>
    <lineage>
        <taxon>Eukaryota</taxon>
        <taxon>Metazoa</taxon>
        <taxon>Ecdysozoa</taxon>
        <taxon>Arthropoda</taxon>
        <taxon>Hexapoda</taxon>
        <taxon>Insecta</taxon>
        <taxon>Pterygota</taxon>
        <taxon>Neoptera</taxon>
        <taxon>Endopterygota</taxon>
        <taxon>Hymenoptera</taxon>
        <taxon>Apocrita</taxon>
        <taxon>Aculeata</taxon>
        <taxon>Formicoidea</taxon>
        <taxon>Formicidae</taxon>
        <taxon>Myrmicinae</taxon>
        <taxon>Acromyrmex</taxon>
    </lineage>
</organism>
<evidence type="ECO:0000313" key="4">
    <source>
        <dbReference type="Proteomes" id="UP000007755"/>
    </source>
</evidence>
<protein>
    <submittedName>
        <fullName evidence="3">Uncharacterized protein</fullName>
    </submittedName>
</protein>
<feature type="compositionally biased region" description="Basic and acidic residues" evidence="1">
    <location>
        <begin position="273"/>
        <end position="283"/>
    </location>
</feature>
<keyword evidence="4" id="KW-1185">Reference proteome</keyword>
<feature type="signal peptide" evidence="2">
    <location>
        <begin position="1"/>
        <end position="21"/>
    </location>
</feature>
<evidence type="ECO:0000313" key="3">
    <source>
        <dbReference type="EMBL" id="EGI62372.1"/>
    </source>
</evidence>